<name>A0A6M4AWG3_9SPHN</name>
<comment type="subcellular location">
    <subcellularLocation>
        <location evidence="1">Virion</location>
    </subcellularLocation>
</comment>
<evidence type="ECO:0000256" key="1">
    <source>
        <dbReference type="ARBA" id="ARBA00004328"/>
    </source>
</evidence>
<evidence type="ECO:0000313" key="4">
    <source>
        <dbReference type="Proteomes" id="UP000503018"/>
    </source>
</evidence>
<dbReference type="KEGG" id="slan:GV829_07885"/>
<protein>
    <submittedName>
        <fullName evidence="3">Phage major capsid protein</fullName>
    </submittedName>
</protein>
<feature type="domain" description="Phage capsid-like C-terminal" evidence="2">
    <location>
        <begin position="91"/>
        <end position="378"/>
    </location>
</feature>
<dbReference type="Proteomes" id="UP000503018">
    <property type="component" value="Chromosome"/>
</dbReference>
<evidence type="ECO:0000259" key="2">
    <source>
        <dbReference type="Pfam" id="PF05065"/>
    </source>
</evidence>
<sequence>MLEVKADGFDAAFEAAETGDALAALTAEVAGLKARVEAGALRAARLPLDGVKGAADAVDPARTAFVERYLRRGLEAGVEMKSVTGTPNSDGGFAVPREIDAMIDRTLKSVSPIRAIANVVTTGTAGYRKLIAVGGTPSGWVAETAARPMTNTPAFNEVVPPSGHLYANPAASQAMLDDAMFDVEAWLADEVAREFARAEGAAFVTGNGTNQPKGFTTYPVTAEADAVRAYGTVQYVAAGAAGNFAAASPQDRLVDLVHALRAPYRQGAVFVMASDTLARIRKMKTSDGAFIWSPGLTVGQPGTLLGFPVVEAEDMPAVAADSLSIAFGNFQAAYVIADRGETSVLRDPYSNKPFVHFYATKRVGGALVNSEAIKLMRFSAT</sequence>
<gene>
    <name evidence="3" type="ORF">GV829_07885</name>
</gene>
<dbReference type="InterPro" id="IPR024455">
    <property type="entry name" value="Phage_capsid"/>
</dbReference>
<dbReference type="Pfam" id="PF05065">
    <property type="entry name" value="Phage_capsid"/>
    <property type="match status" value="1"/>
</dbReference>
<dbReference type="SUPFAM" id="SSF56563">
    <property type="entry name" value="Major capsid protein gp5"/>
    <property type="match status" value="1"/>
</dbReference>
<reference evidence="3 4" key="1">
    <citation type="submission" date="2020-01" db="EMBL/GenBank/DDBJ databases">
        <title>Sphingomonas sp. strain CSW-10.</title>
        <authorList>
            <person name="Chen W.-M."/>
        </authorList>
    </citation>
    <scope>NUCLEOTIDE SEQUENCE [LARGE SCALE GENOMIC DNA]</scope>
    <source>
        <strain evidence="3 4">CSW-10</strain>
    </source>
</reference>
<evidence type="ECO:0000313" key="3">
    <source>
        <dbReference type="EMBL" id="QJQ32379.1"/>
    </source>
</evidence>
<dbReference type="EMBL" id="CP053015">
    <property type="protein sequence ID" value="QJQ32379.1"/>
    <property type="molecule type" value="Genomic_DNA"/>
</dbReference>
<dbReference type="InterPro" id="IPR054612">
    <property type="entry name" value="Phage_capsid-like_C"/>
</dbReference>
<proteinExistence type="predicted"/>
<dbReference type="AlphaFoldDB" id="A0A6M4AWG3"/>
<dbReference type="Gene3D" id="3.30.2320.10">
    <property type="entry name" value="hypothetical protein PF0899 domain"/>
    <property type="match status" value="1"/>
</dbReference>
<accession>A0A6M4AWG3</accession>
<dbReference type="Gene3D" id="3.30.2400.10">
    <property type="entry name" value="Major capsid protein gp5"/>
    <property type="match status" value="1"/>
</dbReference>
<keyword evidence="4" id="KW-1185">Reference proteome</keyword>
<dbReference type="NCBIfam" id="TIGR01554">
    <property type="entry name" value="major_cap_HK97"/>
    <property type="match status" value="1"/>
</dbReference>
<dbReference type="RefSeq" id="WP_169945579.1">
    <property type="nucleotide sequence ID" value="NZ_CP053015.1"/>
</dbReference>
<organism evidence="3 4">
    <name type="scientific">Sphingomonas lacunae</name>
    <dbReference type="NCBI Taxonomy" id="2698828"/>
    <lineage>
        <taxon>Bacteria</taxon>
        <taxon>Pseudomonadati</taxon>
        <taxon>Pseudomonadota</taxon>
        <taxon>Alphaproteobacteria</taxon>
        <taxon>Sphingomonadales</taxon>
        <taxon>Sphingomonadaceae</taxon>
        <taxon>Sphingomonas</taxon>
    </lineage>
</organism>